<feature type="region of interest" description="Disordered" evidence="1">
    <location>
        <begin position="55"/>
        <end position="84"/>
    </location>
</feature>
<dbReference type="Proteomes" id="UP001346869">
    <property type="component" value="Unassembled WGS sequence"/>
</dbReference>
<reference evidence="2 3" key="1">
    <citation type="journal article" date="2023" name="Genes (Basel)">
        <title>Chromosome-Level Genome Assembly and Circadian Gene Repertoire of the Patagonia Blennie Eleginops maclovinus-The Closest Ancestral Proxy of Antarctic Cryonotothenioids.</title>
        <authorList>
            <person name="Cheng C.C."/>
            <person name="Rivera-Colon A.G."/>
            <person name="Minhas B.F."/>
            <person name="Wilson L."/>
            <person name="Rayamajhi N."/>
            <person name="Vargas-Chacoff L."/>
            <person name="Catchen J.M."/>
        </authorList>
    </citation>
    <scope>NUCLEOTIDE SEQUENCE [LARGE SCALE GENOMIC DNA]</scope>
    <source>
        <strain evidence="2">JMC-PN-2008</strain>
    </source>
</reference>
<feature type="compositionally biased region" description="Basic and acidic residues" evidence="1">
    <location>
        <begin position="59"/>
        <end position="84"/>
    </location>
</feature>
<comment type="caution">
    <text evidence="2">The sequence shown here is derived from an EMBL/GenBank/DDBJ whole genome shotgun (WGS) entry which is preliminary data.</text>
</comment>
<organism evidence="2 3">
    <name type="scientific">Eleginops maclovinus</name>
    <name type="common">Patagonian blennie</name>
    <name type="synonym">Eleginus maclovinus</name>
    <dbReference type="NCBI Taxonomy" id="56733"/>
    <lineage>
        <taxon>Eukaryota</taxon>
        <taxon>Metazoa</taxon>
        <taxon>Chordata</taxon>
        <taxon>Craniata</taxon>
        <taxon>Vertebrata</taxon>
        <taxon>Euteleostomi</taxon>
        <taxon>Actinopterygii</taxon>
        <taxon>Neopterygii</taxon>
        <taxon>Teleostei</taxon>
        <taxon>Neoteleostei</taxon>
        <taxon>Acanthomorphata</taxon>
        <taxon>Eupercaria</taxon>
        <taxon>Perciformes</taxon>
        <taxon>Notothenioidei</taxon>
        <taxon>Eleginopidae</taxon>
        <taxon>Eleginops</taxon>
    </lineage>
</organism>
<proteinExistence type="predicted"/>
<sequence length="84" mass="9423">MIDSYKLQSEEEVFSADSAPPLQPEASLSLRSRPCHSLALSLEPGHCSRKWFLPQVGGAERERNTTETKSRGKRDHQAGEADWK</sequence>
<dbReference type="AlphaFoldDB" id="A0AAN7XBT3"/>
<name>A0AAN7XBT3_ELEMC</name>
<feature type="region of interest" description="Disordered" evidence="1">
    <location>
        <begin position="1"/>
        <end position="27"/>
    </location>
</feature>
<evidence type="ECO:0000313" key="2">
    <source>
        <dbReference type="EMBL" id="KAK5857835.1"/>
    </source>
</evidence>
<gene>
    <name evidence="2" type="ORF">PBY51_011052</name>
</gene>
<protein>
    <submittedName>
        <fullName evidence="2">Uncharacterized protein</fullName>
    </submittedName>
</protein>
<reference evidence="2 3" key="2">
    <citation type="journal article" date="2023" name="Mol. Biol. Evol.">
        <title>Genomics of Secondarily Temperate Adaptation in the Only Non-Antarctic Icefish.</title>
        <authorList>
            <person name="Rivera-Colon A.G."/>
            <person name="Rayamajhi N."/>
            <person name="Minhas B.F."/>
            <person name="Madrigal G."/>
            <person name="Bilyk K.T."/>
            <person name="Yoon V."/>
            <person name="Hune M."/>
            <person name="Gregory S."/>
            <person name="Cheng C.H.C."/>
            <person name="Catchen J.M."/>
        </authorList>
    </citation>
    <scope>NUCLEOTIDE SEQUENCE [LARGE SCALE GENOMIC DNA]</scope>
    <source>
        <strain evidence="2">JMC-PN-2008</strain>
    </source>
</reference>
<dbReference type="EMBL" id="JAUZQC010000016">
    <property type="protein sequence ID" value="KAK5857835.1"/>
    <property type="molecule type" value="Genomic_DNA"/>
</dbReference>
<evidence type="ECO:0000256" key="1">
    <source>
        <dbReference type="SAM" id="MobiDB-lite"/>
    </source>
</evidence>
<evidence type="ECO:0000313" key="3">
    <source>
        <dbReference type="Proteomes" id="UP001346869"/>
    </source>
</evidence>
<keyword evidence="3" id="KW-1185">Reference proteome</keyword>
<accession>A0AAN7XBT3</accession>